<feature type="compositionally biased region" description="Polar residues" evidence="1">
    <location>
        <begin position="1"/>
        <end position="10"/>
    </location>
</feature>
<feature type="transmembrane region" description="Helical" evidence="2">
    <location>
        <begin position="450"/>
        <end position="467"/>
    </location>
</feature>
<feature type="transmembrane region" description="Helical" evidence="2">
    <location>
        <begin position="351"/>
        <end position="374"/>
    </location>
</feature>
<keyword evidence="2" id="KW-1133">Transmembrane helix</keyword>
<feature type="transmembrane region" description="Helical" evidence="2">
    <location>
        <begin position="100"/>
        <end position="119"/>
    </location>
</feature>
<feature type="transmembrane region" description="Helical" evidence="2">
    <location>
        <begin position="67"/>
        <end position="88"/>
    </location>
</feature>
<evidence type="ECO:0000256" key="1">
    <source>
        <dbReference type="SAM" id="MobiDB-lite"/>
    </source>
</evidence>
<feature type="transmembrane region" description="Helical" evidence="2">
    <location>
        <begin position="228"/>
        <end position="261"/>
    </location>
</feature>
<name>A0A7W7RKR6_9ACTN</name>
<feature type="transmembrane region" description="Helical" evidence="2">
    <location>
        <begin position="194"/>
        <end position="216"/>
    </location>
</feature>
<protein>
    <recommendedName>
        <fullName evidence="5">Integral membrane protein</fullName>
    </recommendedName>
</protein>
<evidence type="ECO:0000313" key="4">
    <source>
        <dbReference type="Proteomes" id="UP000523007"/>
    </source>
</evidence>
<keyword evidence="2" id="KW-0812">Transmembrane</keyword>
<dbReference type="Proteomes" id="UP000523007">
    <property type="component" value="Unassembled WGS sequence"/>
</dbReference>
<feature type="transmembrane region" description="Helical" evidence="2">
    <location>
        <begin position="309"/>
        <end position="331"/>
    </location>
</feature>
<organism evidence="3 4">
    <name type="scientific">Lipingzhangella halophila</name>
    <dbReference type="NCBI Taxonomy" id="1783352"/>
    <lineage>
        <taxon>Bacteria</taxon>
        <taxon>Bacillati</taxon>
        <taxon>Actinomycetota</taxon>
        <taxon>Actinomycetes</taxon>
        <taxon>Streptosporangiales</taxon>
        <taxon>Nocardiopsidaceae</taxon>
        <taxon>Lipingzhangella</taxon>
    </lineage>
</organism>
<feature type="region of interest" description="Disordered" evidence="1">
    <location>
        <begin position="1"/>
        <end position="21"/>
    </location>
</feature>
<reference evidence="3 4" key="1">
    <citation type="submission" date="2020-08" db="EMBL/GenBank/DDBJ databases">
        <title>Sequencing the genomes of 1000 actinobacteria strains.</title>
        <authorList>
            <person name="Klenk H.-P."/>
        </authorList>
    </citation>
    <scope>NUCLEOTIDE SEQUENCE [LARGE SCALE GENOMIC DNA]</scope>
    <source>
        <strain evidence="3 4">DSM 102030</strain>
    </source>
</reference>
<evidence type="ECO:0000256" key="2">
    <source>
        <dbReference type="SAM" id="Phobius"/>
    </source>
</evidence>
<evidence type="ECO:0008006" key="5">
    <source>
        <dbReference type="Google" id="ProtNLM"/>
    </source>
</evidence>
<feature type="transmembrane region" description="Helical" evidence="2">
    <location>
        <begin position="395"/>
        <end position="415"/>
    </location>
</feature>
<dbReference type="RefSeq" id="WP_184581000.1">
    <property type="nucleotide sequence ID" value="NZ_JACHJT010000001.1"/>
</dbReference>
<keyword evidence="2" id="KW-0472">Membrane</keyword>
<feature type="transmembrane region" description="Helical" evidence="2">
    <location>
        <begin position="427"/>
        <end position="443"/>
    </location>
</feature>
<dbReference type="EMBL" id="JACHJT010000001">
    <property type="protein sequence ID" value="MBB4933383.1"/>
    <property type="molecule type" value="Genomic_DNA"/>
</dbReference>
<dbReference type="AlphaFoldDB" id="A0A7W7RKR6"/>
<proteinExistence type="predicted"/>
<gene>
    <name evidence="3" type="ORF">F4561_004203</name>
</gene>
<accession>A0A7W7RKR6</accession>
<evidence type="ECO:0000313" key="3">
    <source>
        <dbReference type="EMBL" id="MBB4933383.1"/>
    </source>
</evidence>
<sequence length="470" mass="49653">MTETGTSQEAPATAPSEGPRRGGDVWTAVLAALFVTGVAVIGWILEYDGEGMNGDLHVDWPPLYADWLPHAGPGTPAAVAVAVAVVAYGPSVAARLPWRWLTVVTWLTAMAWTWSLALIDGWQRGVANRLTSEHEYLNDIDRFTDIGATLETFTQHILMAADNSWEAHVAGHPPGAVLTFVALDRIGLEGGGWAGTWCITVASTAAVAILIAVRALAGAETARRAAPFVVLAPNAVLAGASADGYFAAVAAWGLALLALAATRTVRAPAAAALAAGLLLGLLVYLSYGLTLMAIPALAILVYARTARPLPYVLAAALAVAAAFTLTGFYWWEGYDLLVERYYEGVAENRPYSYWLWGNLGNAVLMAGLAAVAGVRRAVVRGVAGVRLWLARADSGARPEALGVFIIAMLLAIAAADLSGMSKAETERIWLPFTVWLPAAAALLPRGDHRYWLAAQAALALALNHLLMTSW</sequence>
<keyword evidence="4" id="KW-1185">Reference proteome</keyword>
<feature type="transmembrane region" description="Helical" evidence="2">
    <location>
        <begin position="25"/>
        <end position="47"/>
    </location>
</feature>
<feature type="transmembrane region" description="Helical" evidence="2">
    <location>
        <begin position="273"/>
        <end position="302"/>
    </location>
</feature>
<comment type="caution">
    <text evidence="3">The sequence shown here is derived from an EMBL/GenBank/DDBJ whole genome shotgun (WGS) entry which is preliminary data.</text>
</comment>